<sequence length="147" mass="17006">MSKKDVDDYLTEGMYGTRLPKDNERKQFLGTLRERIVLVLTKGQVMSNKGLEALEQAMKDNPKSKLIINGHVSYRFQKEEKALANKYNIEHSTITNEEQSDTDIGAVLTYDYAIDKEQIFIQEEPNQEELKHDASPPILSKIKNWFK</sequence>
<dbReference type="RefSeq" id="WP_038245806.1">
    <property type="nucleotide sequence ID" value="NZ_BNER01000007.1"/>
</dbReference>
<gene>
    <name evidence="1" type="ORF">BN990_03428</name>
</gene>
<evidence type="ECO:0000313" key="1">
    <source>
        <dbReference type="EMBL" id="CDQ41076.1"/>
    </source>
</evidence>
<dbReference type="Pfam" id="PF07997">
    <property type="entry name" value="DUF1694"/>
    <property type="match status" value="1"/>
</dbReference>
<dbReference type="SUPFAM" id="SSF160515">
    <property type="entry name" value="YueI-like"/>
    <property type="match status" value="1"/>
</dbReference>
<keyword evidence="2" id="KW-1185">Reference proteome</keyword>
<dbReference type="Proteomes" id="UP000028875">
    <property type="component" value="Unassembled WGS sequence"/>
</dbReference>
<dbReference type="PIRSF" id="PIRSF034303">
    <property type="entry name" value="DUF1694"/>
    <property type="match status" value="1"/>
</dbReference>
<dbReference type="InterPro" id="IPR029064">
    <property type="entry name" value="Ribosomal_eL30-like_sf"/>
</dbReference>
<dbReference type="AlphaFoldDB" id="A0A024QGK5"/>
<evidence type="ECO:0000313" key="2">
    <source>
        <dbReference type="Proteomes" id="UP000028875"/>
    </source>
</evidence>
<accession>A0A024QGK5</accession>
<dbReference type="eggNOG" id="COG5506">
    <property type="taxonomic scope" value="Bacteria"/>
</dbReference>
<dbReference type="InterPro" id="IPR012543">
    <property type="entry name" value="DUF1694"/>
</dbReference>
<comment type="caution">
    <text evidence="1">The sequence shown here is derived from an EMBL/GenBank/DDBJ whole genome shotgun (WGS) entry which is preliminary data.</text>
</comment>
<evidence type="ECO:0008006" key="3">
    <source>
        <dbReference type="Google" id="ProtNLM"/>
    </source>
</evidence>
<organism evidence="1 2">
    <name type="scientific">Virgibacillus massiliensis</name>
    <dbReference type="NCBI Taxonomy" id="1462526"/>
    <lineage>
        <taxon>Bacteria</taxon>
        <taxon>Bacillati</taxon>
        <taxon>Bacillota</taxon>
        <taxon>Bacilli</taxon>
        <taxon>Bacillales</taxon>
        <taxon>Bacillaceae</taxon>
        <taxon>Virgibacillus</taxon>
    </lineage>
</organism>
<dbReference type="OrthoDB" id="95278at2"/>
<name>A0A024QGK5_9BACI</name>
<dbReference type="Gene3D" id="3.30.1330.30">
    <property type="match status" value="1"/>
</dbReference>
<dbReference type="EMBL" id="CCDP010000002">
    <property type="protein sequence ID" value="CDQ41076.1"/>
    <property type="molecule type" value="Genomic_DNA"/>
</dbReference>
<proteinExistence type="predicted"/>
<reference evidence="1 2" key="1">
    <citation type="submission" date="2014-03" db="EMBL/GenBank/DDBJ databases">
        <authorList>
            <person name="Urmite Genomes U."/>
        </authorList>
    </citation>
    <scope>NUCLEOTIDE SEQUENCE [LARGE SCALE GENOMIC DNA]</scope>
    <source>
        <strain evidence="1 2">Vm-5</strain>
    </source>
</reference>
<reference evidence="2" key="2">
    <citation type="submission" date="2014-05" db="EMBL/GenBank/DDBJ databases">
        <title>Draft genome sequence of Virgibacillus massiliensis Vm-5.</title>
        <authorList>
            <person name="Khelaifia S."/>
            <person name="Croce O."/>
            <person name="Lagier J.C."/>
            <person name="Raoult D."/>
        </authorList>
    </citation>
    <scope>NUCLEOTIDE SEQUENCE [LARGE SCALE GENOMIC DNA]</scope>
    <source>
        <strain evidence="2">Vm-5</strain>
    </source>
</reference>
<dbReference type="STRING" id="1462526.BN990_03428"/>
<protein>
    <recommendedName>
        <fullName evidence="3">DUF1694 domain-containing protein</fullName>
    </recommendedName>
</protein>